<evidence type="ECO:0000256" key="3">
    <source>
        <dbReference type="PROSITE-ProRule" id="PRU00023"/>
    </source>
</evidence>
<dbReference type="PANTHER" id="PTHR24171:SF8">
    <property type="entry name" value="BRCA1-ASSOCIATED RING DOMAIN PROTEIN 1"/>
    <property type="match status" value="1"/>
</dbReference>
<protein>
    <submittedName>
        <fullName evidence="4">Uncharacterized protein</fullName>
    </submittedName>
</protein>
<dbReference type="PANTHER" id="PTHR24171">
    <property type="entry name" value="ANKYRIN REPEAT DOMAIN-CONTAINING PROTEIN 39-RELATED"/>
    <property type="match status" value="1"/>
</dbReference>
<name>A0AAE0CH30_9CHLO</name>
<dbReference type="InterPro" id="IPR002110">
    <property type="entry name" value="Ankyrin_rpt"/>
</dbReference>
<reference evidence="4 5" key="1">
    <citation type="journal article" date="2015" name="Genome Biol. Evol.">
        <title>Comparative Genomics of a Bacterivorous Green Alga Reveals Evolutionary Causalities and Consequences of Phago-Mixotrophic Mode of Nutrition.</title>
        <authorList>
            <person name="Burns J.A."/>
            <person name="Paasch A."/>
            <person name="Narechania A."/>
            <person name="Kim E."/>
        </authorList>
    </citation>
    <scope>NUCLEOTIDE SEQUENCE [LARGE SCALE GENOMIC DNA]</scope>
    <source>
        <strain evidence="4 5">PLY_AMNH</strain>
    </source>
</reference>
<sequence>MVTSGDVEGIRKVVRGSSARRTSWNTKQNGDTPLSHAVRFGFETIVELLLEAGAKVNERNEAGFAPIHIAAQNGHCELVKKLLAVGASVSEADEEKTLPPTMQMLQGRPYRPKKTPQRKTKSLPLHLAAENGHVATVALLMDLSRNLYKKDGADLTALELAAMNGHADVVEQLLCKPAPVSENDDESLNSSFSDLQVMPVPPSPSSTGTIVVCLSPVLYNAPYVPPRRRHNSAVEKVSTCAGLVALGPISHFYL</sequence>
<dbReference type="Proteomes" id="UP001190700">
    <property type="component" value="Unassembled WGS sequence"/>
</dbReference>
<organism evidence="4 5">
    <name type="scientific">Cymbomonas tetramitiformis</name>
    <dbReference type="NCBI Taxonomy" id="36881"/>
    <lineage>
        <taxon>Eukaryota</taxon>
        <taxon>Viridiplantae</taxon>
        <taxon>Chlorophyta</taxon>
        <taxon>Pyramimonadophyceae</taxon>
        <taxon>Pyramimonadales</taxon>
        <taxon>Pyramimonadaceae</taxon>
        <taxon>Cymbomonas</taxon>
    </lineage>
</organism>
<keyword evidence="2 3" id="KW-0040">ANK repeat</keyword>
<dbReference type="Gene3D" id="1.25.40.20">
    <property type="entry name" value="Ankyrin repeat-containing domain"/>
    <property type="match status" value="2"/>
</dbReference>
<keyword evidence="1" id="KW-0677">Repeat</keyword>
<evidence type="ECO:0000313" key="4">
    <source>
        <dbReference type="EMBL" id="KAK3254129.1"/>
    </source>
</evidence>
<dbReference type="EMBL" id="LGRX02024099">
    <property type="protein sequence ID" value="KAK3254129.1"/>
    <property type="molecule type" value="Genomic_DNA"/>
</dbReference>
<dbReference type="SUPFAM" id="SSF48403">
    <property type="entry name" value="Ankyrin repeat"/>
    <property type="match status" value="1"/>
</dbReference>
<dbReference type="SMART" id="SM00248">
    <property type="entry name" value="ANK"/>
    <property type="match status" value="4"/>
</dbReference>
<feature type="repeat" description="ANK" evidence="3">
    <location>
        <begin position="62"/>
        <end position="94"/>
    </location>
</feature>
<evidence type="ECO:0000256" key="1">
    <source>
        <dbReference type="ARBA" id="ARBA00022737"/>
    </source>
</evidence>
<feature type="repeat" description="ANK" evidence="3">
    <location>
        <begin position="153"/>
        <end position="185"/>
    </location>
</feature>
<proteinExistence type="predicted"/>
<keyword evidence="5" id="KW-1185">Reference proteome</keyword>
<accession>A0AAE0CH30</accession>
<dbReference type="PROSITE" id="PS50088">
    <property type="entry name" value="ANK_REPEAT"/>
    <property type="match status" value="4"/>
</dbReference>
<evidence type="ECO:0000313" key="5">
    <source>
        <dbReference type="Proteomes" id="UP001190700"/>
    </source>
</evidence>
<feature type="repeat" description="ANK" evidence="3">
    <location>
        <begin position="120"/>
        <end position="152"/>
    </location>
</feature>
<dbReference type="Pfam" id="PF12796">
    <property type="entry name" value="Ank_2"/>
    <property type="match status" value="2"/>
</dbReference>
<evidence type="ECO:0000256" key="2">
    <source>
        <dbReference type="ARBA" id="ARBA00023043"/>
    </source>
</evidence>
<gene>
    <name evidence="4" type="ORF">CYMTET_36649</name>
</gene>
<feature type="repeat" description="ANK" evidence="3">
    <location>
        <begin position="29"/>
        <end position="61"/>
    </location>
</feature>
<dbReference type="AlphaFoldDB" id="A0AAE0CH30"/>
<comment type="caution">
    <text evidence="4">The sequence shown here is derived from an EMBL/GenBank/DDBJ whole genome shotgun (WGS) entry which is preliminary data.</text>
</comment>
<dbReference type="GO" id="GO:0085020">
    <property type="term" value="P:protein K6-linked ubiquitination"/>
    <property type="evidence" value="ECO:0007669"/>
    <property type="project" value="TreeGrafter"/>
</dbReference>
<dbReference type="GO" id="GO:0004842">
    <property type="term" value="F:ubiquitin-protein transferase activity"/>
    <property type="evidence" value="ECO:0007669"/>
    <property type="project" value="TreeGrafter"/>
</dbReference>
<dbReference type="PROSITE" id="PS50297">
    <property type="entry name" value="ANK_REP_REGION"/>
    <property type="match status" value="2"/>
</dbReference>
<dbReference type="InterPro" id="IPR036770">
    <property type="entry name" value="Ankyrin_rpt-contain_sf"/>
</dbReference>